<dbReference type="Pfam" id="PF25198">
    <property type="entry name" value="Spore_GerAC_N"/>
    <property type="match status" value="1"/>
</dbReference>
<evidence type="ECO:0000313" key="10">
    <source>
        <dbReference type="EMBL" id="AFC29238.1"/>
    </source>
</evidence>
<dbReference type="GO" id="GO:0016020">
    <property type="term" value="C:membrane"/>
    <property type="evidence" value="ECO:0007669"/>
    <property type="project" value="UniProtKB-SubCell"/>
</dbReference>
<sequence>MRSGKPVLIILIACCTLLLTGCWNRREMNQLAINMGLGIDKDGKGYRITAQVVEPKEVAAKGGGGGNSPVTVYQSYGKTLYEAIARITEESPRRLYLSHLRILVLGESLAKEGVSPVLDFLSRNHEMRTDFFIVVAKESRAEEILKVLTPIEEVPANKLFTSLYESEKAWAPALTITLDRFINDLVKEGRNPVLTAVRIIGKKKASSSKALSMPDPETKIRISGLAVFKKDKLIGWLDEAESKGYVYITNKVYRTVGPMACPQGGQMNLETVRSKTVTTGRVVGGKPEITIEVHNEGNIGEVQCEVDLTKPETIDELERIASARLQEIVNNTLAAAQKKYKCDIFGFGDKIRRSDPKGWNQVKDQWDKLFPQVQVYVKADFQIRRLGTVANSIFKQMKE</sequence>
<evidence type="ECO:0000256" key="1">
    <source>
        <dbReference type="ARBA" id="ARBA00004635"/>
    </source>
</evidence>
<keyword evidence="3" id="KW-0309">Germination</keyword>
<dbReference type="HOGENOM" id="CLU_051140_0_0_9"/>
<evidence type="ECO:0000256" key="5">
    <source>
        <dbReference type="ARBA" id="ARBA00023136"/>
    </source>
</evidence>
<evidence type="ECO:0000256" key="2">
    <source>
        <dbReference type="ARBA" id="ARBA00007886"/>
    </source>
</evidence>
<dbReference type="RefSeq" id="WP_014369617.1">
    <property type="nucleotide sequence ID" value="NC_016935.1"/>
</dbReference>
<protein>
    <submittedName>
        <fullName evidence="10">Germination protein, GerC family</fullName>
    </submittedName>
</protein>
<evidence type="ECO:0000259" key="9">
    <source>
        <dbReference type="Pfam" id="PF25198"/>
    </source>
</evidence>
<dbReference type="NCBIfam" id="TIGR02887">
    <property type="entry name" value="spore_ger_x_C"/>
    <property type="match status" value="1"/>
</dbReference>
<keyword evidence="6" id="KW-0564">Palmitate</keyword>
<reference evidence="10 11" key="1">
    <citation type="journal article" date="2012" name="J. Bacteriol.">
        <title>Complete Genome Sequence of Paenibacillus mucilaginosus 3016, a Bacterium Functional as Microbial Fertilizer.</title>
        <authorList>
            <person name="Ma M."/>
            <person name="Wang Z."/>
            <person name="Li L."/>
            <person name="Jiang X."/>
            <person name="Guan D."/>
            <person name="Cao F."/>
            <person name="Chen H."/>
            <person name="Wang X."/>
            <person name="Shen D."/>
            <person name="Du B."/>
            <person name="Li J."/>
        </authorList>
    </citation>
    <scope>NUCLEOTIDE SEQUENCE [LARGE SCALE GENOMIC DNA]</scope>
    <source>
        <strain evidence="10 11">3016</strain>
    </source>
</reference>
<proteinExistence type="inferred from homology"/>
<comment type="similarity">
    <text evidence="2">Belongs to the GerABKC lipoprotein family.</text>
</comment>
<feature type="domain" description="Spore germination GerAC-like C-terminal" evidence="8">
    <location>
        <begin position="223"/>
        <end position="387"/>
    </location>
</feature>
<keyword evidence="5" id="KW-0472">Membrane</keyword>
<evidence type="ECO:0000256" key="4">
    <source>
        <dbReference type="ARBA" id="ARBA00022729"/>
    </source>
</evidence>
<evidence type="ECO:0000313" key="11">
    <source>
        <dbReference type="Proteomes" id="UP000007523"/>
    </source>
</evidence>
<dbReference type="GO" id="GO:0009847">
    <property type="term" value="P:spore germination"/>
    <property type="evidence" value="ECO:0007669"/>
    <property type="project" value="InterPro"/>
</dbReference>
<evidence type="ECO:0000256" key="7">
    <source>
        <dbReference type="ARBA" id="ARBA00023288"/>
    </source>
</evidence>
<dbReference type="STRING" id="1116391.PM3016_2350"/>
<evidence type="ECO:0000256" key="3">
    <source>
        <dbReference type="ARBA" id="ARBA00022544"/>
    </source>
</evidence>
<dbReference type="EMBL" id="CP003235">
    <property type="protein sequence ID" value="AFC29238.1"/>
    <property type="molecule type" value="Genomic_DNA"/>
</dbReference>
<dbReference type="Proteomes" id="UP000007523">
    <property type="component" value="Chromosome"/>
</dbReference>
<dbReference type="PANTHER" id="PTHR35789">
    <property type="entry name" value="SPORE GERMINATION PROTEIN B3"/>
    <property type="match status" value="1"/>
</dbReference>
<dbReference type="InterPro" id="IPR057336">
    <property type="entry name" value="GerAC_N"/>
</dbReference>
<dbReference type="InterPro" id="IPR046953">
    <property type="entry name" value="Spore_GerAC-like_C"/>
</dbReference>
<dbReference type="InterPro" id="IPR038501">
    <property type="entry name" value="Spore_GerAC_C_sf"/>
</dbReference>
<name>H6NJF9_9BACL</name>
<dbReference type="Gene3D" id="6.20.190.10">
    <property type="entry name" value="Nutrient germinant receptor protein C, domain 1"/>
    <property type="match status" value="1"/>
</dbReference>
<dbReference type="PROSITE" id="PS51257">
    <property type="entry name" value="PROKAR_LIPOPROTEIN"/>
    <property type="match status" value="1"/>
</dbReference>
<dbReference type="Pfam" id="PF05504">
    <property type="entry name" value="Spore_GerAC"/>
    <property type="match status" value="1"/>
</dbReference>
<keyword evidence="4" id="KW-0732">Signal</keyword>
<evidence type="ECO:0000259" key="8">
    <source>
        <dbReference type="Pfam" id="PF05504"/>
    </source>
</evidence>
<dbReference type="PANTHER" id="PTHR35789:SF1">
    <property type="entry name" value="SPORE GERMINATION PROTEIN B3"/>
    <property type="match status" value="1"/>
</dbReference>
<dbReference type="InterPro" id="IPR008844">
    <property type="entry name" value="Spore_GerAC-like"/>
</dbReference>
<keyword evidence="7" id="KW-0449">Lipoprotein</keyword>
<accession>H6NJF9</accession>
<keyword evidence="11" id="KW-1185">Reference proteome</keyword>
<evidence type="ECO:0000256" key="6">
    <source>
        <dbReference type="ARBA" id="ARBA00023139"/>
    </source>
</evidence>
<organism evidence="10 11">
    <name type="scientific">Paenibacillus mucilaginosus 3016</name>
    <dbReference type="NCBI Taxonomy" id="1116391"/>
    <lineage>
        <taxon>Bacteria</taxon>
        <taxon>Bacillati</taxon>
        <taxon>Bacillota</taxon>
        <taxon>Bacilli</taxon>
        <taxon>Bacillales</taxon>
        <taxon>Paenibacillaceae</taxon>
        <taxon>Paenibacillus</taxon>
    </lineage>
</organism>
<comment type="subcellular location">
    <subcellularLocation>
        <location evidence="1">Membrane</location>
        <topology evidence="1">Lipid-anchor</topology>
    </subcellularLocation>
</comment>
<feature type="domain" description="Spore germination protein N-terminal" evidence="9">
    <location>
        <begin position="24"/>
        <end position="198"/>
    </location>
</feature>
<gene>
    <name evidence="10" type="ORF">PM3016_2350</name>
</gene>
<dbReference type="Gene3D" id="3.30.300.210">
    <property type="entry name" value="Nutrient germinant receptor protein C, domain 3"/>
    <property type="match status" value="1"/>
</dbReference>
<dbReference type="AlphaFoldDB" id="H6NJF9"/>
<dbReference type="KEGG" id="pmq:PM3016_2350"/>